<feature type="region of interest" description="Disordered" evidence="1">
    <location>
        <begin position="77"/>
        <end position="225"/>
    </location>
</feature>
<gene>
    <name evidence="2" type="ORF">PVAP13_6KG246506</name>
</gene>
<dbReference type="EMBL" id="CM029047">
    <property type="protein sequence ID" value="KAG2583822.1"/>
    <property type="molecule type" value="Genomic_DNA"/>
</dbReference>
<evidence type="ECO:0000313" key="2">
    <source>
        <dbReference type="EMBL" id="KAG2583822.1"/>
    </source>
</evidence>
<feature type="compositionally biased region" description="Low complexity" evidence="1">
    <location>
        <begin position="165"/>
        <end position="177"/>
    </location>
</feature>
<organism evidence="2 3">
    <name type="scientific">Panicum virgatum</name>
    <name type="common">Blackwell switchgrass</name>
    <dbReference type="NCBI Taxonomy" id="38727"/>
    <lineage>
        <taxon>Eukaryota</taxon>
        <taxon>Viridiplantae</taxon>
        <taxon>Streptophyta</taxon>
        <taxon>Embryophyta</taxon>
        <taxon>Tracheophyta</taxon>
        <taxon>Spermatophyta</taxon>
        <taxon>Magnoliopsida</taxon>
        <taxon>Liliopsida</taxon>
        <taxon>Poales</taxon>
        <taxon>Poaceae</taxon>
        <taxon>PACMAD clade</taxon>
        <taxon>Panicoideae</taxon>
        <taxon>Panicodae</taxon>
        <taxon>Paniceae</taxon>
        <taxon>Panicinae</taxon>
        <taxon>Panicum</taxon>
        <taxon>Panicum sect. Hiantes</taxon>
    </lineage>
</organism>
<name>A0A8T0RCX8_PANVG</name>
<proteinExistence type="predicted"/>
<evidence type="ECO:0000313" key="3">
    <source>
        <dbReference type="Proteomes" id="UP000823388"/>
    </source>
</evidence>
<comment type="caution">
    <text evidence="2">The sequence shown here is derived from an EMBL/GenBank/DDBJ whole genome shotgun (WGS) entry which is preliminary data.</text>
</comment>
<accession>A0A8T0RCX8</accession>
<feature type="compositionally biased region" description="Low complexity" evidence="1">
    <location>
        <begin position="212"/>
        <end position="225"/>
    </location>
</feature>
<keyword evidence="3" id="KW-1185">Reference proteome</keyword>
<sequence length="283" mass="29510">MKNNTYQTARSAGLKSSQLSCWTAVAAATAQQITHPYLSHPYLFLFPPHSLSRSQHPPSLLVSLSLPPLPPLSSAPPPPLLLHCGRPSSSSSTGRAVVHGRTGGPRREGGPRRGGGTRADQARPAGLDSASPASGCQALAGMGTGAGQRAGAAVRGQAQGGGDGRSSSSPLPTLLSPQRGLRRRRISPSPAAYPPPPLRSARTAMGGAEQHAAAGERSSASGPSGARGRLIAVGYVSVREFLASLFRDTRTRRGYISRLYPRRIRVGYVSDTGYASSLPYLCF</sequence>
<protein>
    <submittedName>
        <fullName evidence="2">Uncharacterized protein</fullName>
    </submittedName>
</protein>
<reference evidence="2" key="1">
    <citation type="submission" date="2020-05" db="EMBL/GenBank/DDBJ databases">
        <title>WGS assembly of Panicum virgatum.</title>
        <authorList>
            <person name="Lovell J.T."/>
            <person name="Jenkins J."/>
            <person name="Shu S."/>
            <person name="Juenger T.E."/>
            <person name="Schmutz J."/>
        </authorList>
    </citation>
    <scope>NUCLEOTIDE SEQUENCE</scope>
    <source>
        <strain evidence="2">AP13</strain>
    </source>
</reference>
<dbReference type="AlphaFoldDB" id="A0A8T0RCX8"/>
<dbReference type="Proteomes" id="UP000823388">
    <property type="component" value="Chromosome 6K"/>
</dbReference>
<evidence type="ECO:0000256" key="1">
    <source>
        <dbReference type="SAM" id="MobiDB-lite"/>
    </source>
</evidence>